<dbReference type="OrthoDB" id="9805628at2"/>
<dbReference type="GO" id="GO:0005829">
    <property type="term" value="C:cytosol"/>
    <property type="evidence" value="ECO:0007669"/>
    <property type="project" value="TreeGrafter"/>
</dbReference>
<comment type="caution">
    <text evidence="7">The sequence shown here is derived from an EMBL/GenBank/DDBJ whole genome shotgun (WGS) entry which is preliminary data.</text>
</comment>
<dbReference type="AlphaFoldDB" id="A0A1T2WZV5"/>
<evidence type="ECO:0000256" key="2">
    <source>
        <dbReference type="ARBA" id="ARBA00009320"/>
    </source>
</evidence>
<keyword evidence="4 6" id="KW-0663">Pyridoxal phosphate</keyword>
<dbReference type="Proteomes" id="UP000190188">
    <property type="component" value="Unassembled WGS sequence"/>
</dbReference>
<dbReference type="RefSeq" id="WP_078502858.1">
    <property type="nucleotide sequence ID" value="NZ_MSZX01000021.1"/>
</dbReference>
<proteinExistence type="inferred from homology"/>
<evidence type="ECO:0000256" key="4">
    <source>
        <dbReference type="ARBA" id="ARBA00022898"/>
    </source>
</evidence>
<evidence type="ECO:0000313" key="8">
    <source>
        <dbReference type="Proteomes" id="UP000190188"/>
    </source>
</evidence>
<dbReference type="InterPro" id="IPR018300">
    <property type="entry name" value="Aminotrans_IV_CS"/>
</dbReference>
<dbReference type="Gene3D" id="3.20.10.10">
    <property type="entry name" value="D-amino Acid Aminotransferase, subunit A, domain 2"/>
    <property type="match status" value="1"/>
</dbReference>
<dbReference type="GO" id="GO:0046394">
    <property type="term" value="P:carboxylic acid biosynthetic process"/>
    <property type="evidence" value="ECO:0007669"/>
    <property type="project" value="UniProtKB-ARBA"/>
</dbReference>
<dbReference type="InterPro" id="IPR043132">
    <property type="entry name" value="BCAT-like_C"/>
</dbReference>
<protein>
    <submittedName>
        <fullName evidence="7">4-amino-4-deoxychorismate lyase</fullName>
    </submittedName>
</protein>
<comment type="similarity">
    <text evidence="2 5">Belongs to the class-IV pyridoxal-phosphate-dependent aminotransferase family.</text>
</comment>
<dbReference type="InterPro" id="IPR050571">
    <property type="entry name" value="Class-IV_PLP-Dep_Aminotrnsfr"/>
</dbReference>
<dbReference type="PANTHER" id="PTHR42743">
    <property type="entry name" value="AMINO-ACID AMINOTRANSFERASE"/>
    <property type="match status" value="1"/>
</dbReference>
<name>A0A1T2WZV5_9BACL</name>
<comment type="subunit">
    <text evidence="3">Homodimer.</text>
</comment>
<organism evidence="7 8">
    <name type="scientific">Paenibacillus selenitireducens</name>
    <dbReference type="NCBI Taxonomy" id="1324314"/>
    <lineage>
        <taxon>Bacteria</taxon>
        <taxon>Bacillati</taxon>
        <taxon>Bacillota</taxon>
        <taxon>Bacilli</taxon>
        <taxon>Bacillales</taxon>
        <taxon>Paenibacillaceae</taxon>
        <taxon>Paenibacillus</taxon>
    </lineage>
</organism>
<evidence type="ECO:0000256" key="1">
    <source>
        <dbReference type="ARBA" id="ARBA00001933"/>
    </source>
</evidence>
<dbReference type="CDD" id="cd00449">
    <property type="entry name" value="PLPDE_IV"/>
    <property type="match status" value="1"/>
</dbReference>
<evidence type="ECO:0000256" key="3">
    <source>
        <dbReference type="ARBA" id="ARBA00011738"/>
    </source>
</evidence>
<evidence type="ECO:0000256" key="6">
    <source>
        <dbReference type="RuleBase" id="RU004516"/>
    </source>
</evidence>
<dbReference type="Pfam" id="PF01063">
    <property type="entry name" value="Aminotran_4"/>
    <property type="match status" value="1"/>
</dbReference>
<dbReference type="InterPro" id="IPR043131">
    <property type="entry name" value="BCAT-like_N"/>
</dbReference>
<dbReference type="PANTHER" id="PTHR42743:SF11">
    <property type="entry name" value="AMINODEOXYCHORISMATE LYASE"/>
    <property type="match status" value="1"/>
</dbReference>
<dbReference type="PROSITE" id="PS00770">
    <property type="entry name" value="AA_TRANSFER_CLASS_4"/>
    <property type="match status" value="1"/>
</dbReference>
<reference evidence="7 8" key="1">
    <citation type="submission" date="2017-01" db="EMBL/GenBank/DDBJ databases">
        <title>Genome analysis of Paenibacillus selenitrireducens ES3-24.</title>
        <authorList>
            <person name="Xu D."/>
            <person name="Yao R."/>
            <person name="Zheng S."/>
        </authorList>
    </citation>
    <scope>NUCLEOTIDE SEQUENCE [LARGE SCALE GENOMIC DNA]</scope>
    <source>
        <strain evidence="7 8">ES3-24</strain>
    </source>
</reference>
<comment type="cofactor">
    <cofactor evidence="1 6">
        <name>pyridoxal 5'-phosphate</name>
        <dbReference type="ChEBI" id="CHEBI:597326"/>
    </cofactor>
</comment>
<dbReference type="InterPro" id="IPR001544">
    <property type="entry name" value="Aminotrans_IV"/>
</dbReference>
<dbReference type="STRING" id="1324314.BVG16_29870"/>
<evidence type="ECO:0000313" key="7">
    <source>
        <dbReference type="EMBL" id="OPA73160.1"/>
    </source>
</evidence>
<dbReference type="GO" id="GO:0016829">
    <property type="term" value="F:lyase activity"/>
    <property type="evidence" value="ECO:0007669"/>
    <property type="project" value="UniProtKB-KW"/>
</dbReference>
<keyword evidence="7" id="KW-0456">Lyase</keyword>
<keyword evidence="8" id="KW-1185">Reference proteome</keyword>
<evidence type="ECO:0000256" key="5">
    <source>
        <dbReference type="RuleBase" id="RU004106"/>
    </source>
</evidence>
<dbReference type="SUPFAM" id="SSF56752">
    <property type="entry name" value="D-aminoacid aminotransferase-like PLP-dependent enzymes"/>
    <property type="match status" value="1"/>
</dbReference>
<gene>
    <name evidence="7" type="ORF">BVG16_29870</name>
</gene>
<dbReference type="EMBL" id="MSZX01000021">
    <property type="protein sequence ID" value="OPA73160.1"/>
    <property type="molecule type" value="Genomic_DNA"/>
</dbReference>
<sequence>MSYIGFNGAIVEQKEAVISVLDHGFLYGLSLFETFRTYDGRPFLLSQHLERLAAGCRALGIELPRDCEHARVERLVAELLQASGLRDGYVRYTVTAGDAALGLPDDPYTTPNVVVYVKALPAAPSGAPQGKALQLLRTRRNSPEGDVRLKSAHYMNNILAKRELGESPVARAEHPVPAEGLMLTAAGHVAEGIVSNVFFASKGVLCTPAIDTGILPGVTRALVLELAKQEGIRTEEGYYTWEDLVESNEVFITNSIQEIVPIHTLYNVDGTCVAKHRSDAVSTTPSIVEPLQQAYRRFIAQQGKAGQ</sequence>
<dbReference type="FunFam" id="3.20.10.10:FF:000002">
    <property type="entry name" value="D-alanine aminotransferase"/>
    <property type="match status" value="1"/>
</dbReference>
<dbReference type="InterPro" id="IPR036038">
    <property type="entry name" value="Aminotransferase-like"/>
</dbReference>
<accession>A0A1T2WZV5</accession>
<dbReference type="GO" id="GO:0008652">
    <property type="term" value="P:amino acid biosynthetic process"/>
    <property type="evidence" value="ECO:0007669"/>
    <property type="project" value="UniProtKB-ARBA"/>
</dbReference>
<dbReference type="Gene3D" id="3.30.470.10">
    <property type="match status" value="1"/>
</dbReference>